<protein>
    <submittedName>
        <fullName evidence="1">16625_t:CDS:1</fullName>
    </submittedName>
</protein>
<reference evidence="1" key="1">
    <citation type="submission" date="2021-06" db="EMBL/GenBank/DDBJ databases">
        <authorList>
            <person name="Kallberg Y."/>
            <person name="Tangrot J."/>
            <person name="Rosling A."/>
        </authorList>
    </citation>
    <scope>NUCLEOTIDE SEQUENCE</scope>
    <source>
        <strain evidence="1">MA461A</strain>
    </source>
</reference>
<proteinExistence type="predicted"/>
<name>A0ACA9S3L5_9GLOM</name>
<keyword evidence="2" id="KW-1185">Reference proteome</keyword>
<dbReference type="EMBL" id="CAJVQC010084725">
    <property type="protein sequence ID" value="CAG8821312.1"/>
    <property type="molecule type" value="Genomic_DNA"/>
</dbReference>
<sequence length="94" mass="10883">MNKSRCVMRQQKNLFNHSSNKNGITLEFIYTVSNDNLITGKIFERVIHKKFKNLPMFKICFPCTPYLLSGGELLFSNGDYDSWTVRIGNMKLGE</sequence>
<accession>A0ACA9S3L5</accession>
<evidence type="ECO:0000313" key="1">
    <source>
        <dbReference type="EMBL" id="CAG8821312.1"/>
    </source>
</evidence>
<comment type="caution">
    <text evidence="1">The sequence shown here is derived from an EMBL/GenBank/DDBJ whole genome shotgun (WGS) entry which is preliminary data.</text>
</comment>
<feature type="non-terminal residue" evidence="1">
    <location>
        <position position="94"/>
    </location>
</feature>
<organism evidence="1 2">
    <name type="scientific">Racocetra persica</name>
    <dbReference type="NCBI Taxonomy" id="160502"/>
    <lineage>
        <taxon>Eukaryota</taxon>
        <taxon>Fungi</taxon>
        <taxon>Fungi incertae sedis</taxon>
        <taxon>Mucoromycota</taxon>
        <taxon>Glomeromycotina</taxon>
        <taxon>Glomeromycetes</taxon>
        <taxon>Diversisporales</taxon>
        <taxon>Gigasporaceae</taxon>
        <taxon>Racocetra</taxon>
    </lineage>
</organism>
<gene>
    <name evidence="1" type="ORF">RPERSI_LOCUS25558</name>
</gene>
<evidence type="ECO:0000313" key="2">
    <source>
        <dbReference type="Proteomes" id="UP000789920"/>
    </source>
</evidence>
<dbReference type="Proteomes" id="UP000789920">
    <property type="component" value="Unassembled WGS sequence"/>
</dbReference>